<sequence length="162" mass="17837">MIEPVKRDPIHPGQESVWDYPRPPRVEHTGEHITIELDGVTVADTRDVVRVLETSHPPVYYLPRSAFTPGVLHSTPGHSYCEYKGAAEYLSVGSRPRAAWCYPTPSTGYESLVDRVAIYPGAMDRCTVDGETVRAQDGDFYGGWITDKIVGPFKGAAGTTGW</sequence>
<evidence type="ECO:0000313" key="4">
    <source>
        <dbReference type="Proteomes" id="UP000298170"/>
    </source>
</evidence>
<feature type="domain" description="DUF427" evidence="2">
    <location>
        <begin position="34"/>
        <end position="120"/>
    </location>
</feature>
<accession>A0A4R9AHF2</accession>
<gene>
    <name evidence="3" type="ORF">E3T39_07805</name>
</gene>
<dbReference type="InterPro" id="IPR038694">
    <property type="entry name" value="DUF427_sf"/>
</dbReference>
<dbReference type="RefSeq" id="WP_134514146.1">
    <property type="nucleotide sequence ID" value="NZ_SOHJ01000007.1"/>
</dbReference>
<evidence type="ECO:0000313" key="3">
    <source>
        <dbReference type="EMBL" id="TFD60997.1"/>
    </source>
</evidence>
<dbReference type="EMBL" id="SOHJ01000007">
    <property type="protein sequence ID" value="TFD60997.1"/>
    <property type="molecule type" value="Genomic_DNA"/>
</dbReference>
<feature type="compositionally biased region" description="Basic and acidic residues" evidence="1">
    <location>
        <begin position="1"/>
        <end position="10"/>
    </location>
</feature>
<dbReference type="PANTHER" id="PTHR43058:SF1">
    <property type="entry name" value="DUF427 DOMAIN-CONTAINING PROTEIN"/>
    <property type="match status" value="1"/>
</dbReference>
<feature type="region of interest" description="Disordered" evidence="1">
    <location>
        <begin position="1"/>
        <end position="23"/>
    </location>
</feature>
<protein>
    <submittedName>
        <fullName evidence="3">DUF427 domain-containing protein</fullName>
    </submittedName>
</protein>
<dbReference type="PANTHER" id="PTHR43058">
    <property type="entry name" value="SLR0655 PROTEIN"/>
    <property type="match status" value="1"/>
</dbReference>
<comment type="caution">
    <text evidence="3">The sequence shown here is derived from an EMBL/GenBank/DDBJ whole genome shotgun (WGS) entry which is preliminary data.</text>
</comment>
<name>A0A4R9AHF2_9MICO</name>
<keyword evidence="4" id="KW-1185">Reference proteome</keyword>
<dbReference type="Proteomes" id="UP000298170">
    <property type="component" value="Unassembled WGS sequence"/>
</dbReference>
<dbReference type="AlphaFoldDB" id="A0A4R9AHF2"/>
<dbReference type="Gene3D" id="2.170.150.40">
    <property type="entry name" value="Domain of unknown function (DUF427)"/>
    <property type="match status" value="1"/>
</dbReference>
<organism evidence="3 4">
    <name type="scientific">Cryobacterium suzukii</name>
    <dbReference type="NCBI Taxonomy" id="1259198"/>
    <lineage>
        <taxon>Bacteria</taxon>
        <taxon>Bacillati</taxon>
        <taxon>Actinomycetota</taxon>
        <taxon>Actinomycetes</taxon>
        <taxon>Micrococcales</taxon>
        <taxon>Microbacteriaceae</taxon>
        <taxon>Cryobacterium</taxon>
    </lineage>
</organism>
<dbReference type="OrthoDB" id="285364at2"/>
<dbReference type="Pfam" id="PF04248">
    <property type="entry name" value="NTP_transf_9"/>
    <property type="match status" value="1"/>
</dbReference>
<dbReference type="InterPro" id="IPR007361">
    <property type="entry name" value="DUF427"/>
</dbReference>
<proteinExistence type="predicted"/>
<reference evidence="3 4" key="1">
    <citation type="submission" date="2019-03" db="EMBL/GenBank/DDBJ databases">
        <title>Genomics of glacier-inhabiting Cryobacterium strains.</title>
        <authorList>
            <person name="Liu Q."/>
            <person name="Xin Y.-H."/>
        </authorList>
    </citation>
    <scope>NUCLEOTIDE SEQUENCE [LARGE SCALE GENOMIC DNA]</scope>
    <source>
        <strain evidence="3 4">Sr39</strain>
    </source>
</reference>
<evidence type="ECO:0000259" key="2">
    <source>
        <dbReference type="Pfam" id="PF04248"/>
    </source>
</evidence>
<evidence type="ECO:0000256" key="1">
    <source>
        <dbReference type="SAM" id="MobiDB-lite"/>
    </source>
</evidence>